<dbReference type="AlphaFoldDB" id="A0A7W8K0L1"/>
<gene>
    <name evidence="2" type="ORF">HNQ08_005559</name>
</gene>
<name>A0A7W8K0L1_9DEIO</name>
<evidence type="ECO:0000313" key="3">
    <source>
        <dbReference type="Proteomes" id="UP000552709"/>
    </source>
</evidence>
<keyword evidence="1" id="KW-0472">Membrane</keyword>
<feature type="transmembrane region" description="Helical" evidence="1">
    <location>
        <begin position="12"/>
        <end position="30"/>
    </location>
</feature>
<dbReference type="Proteomes" id="UP000552709">
    <property type="component" value="Unassembled WGS sequence"/>
</dbReference>
<accession>A0A7W8K0L1</accession>
<organism evidence="2 3">
    <name type="scientific">Deinococcus humi</name>
    <dbReference type="NCBI Taxonomy" id="662880"/>
    <lineage>
        <taxon>Bacteria</taxon>
        <taxon>Thermotogati</taxon>
        <taxon>Deinococcota</taxon>
        <taxon>Deinococci</taxon>
        <taxon>Deinococcales</taxon>
        <taxon>Deinococcaceae</taxon>
        <taxon>Deinococcus</taxon>
    </lineage>
</organism>
<dbReference type="RefSeq" id="WP_184138448.1">
    <property type="nucleotide sequence ID" value="NZ_JACHFL010000042.1"/>
</dbReference>
<protein>
    <submittedName>
        <fullName evidence="2">Uncharacterized protein</fullName>
    </submittedName>
</protein>
<dbReference type="EMBL" id="JACHFL010000042">
    <property type="protein sequence ID" value="MBB5366430.1"/>
    <property type="molecule type" value="Genomic_DNA"/>
</dbReference>
<proteinExistence type="predicted"/>
<sequence length="122" mass="12867">MSLIARKPLTATLTPLLLTLGAVPLLLIIYDSSQMGAFERRCTAAYEATQPLGVTEQTILFVFGKGAERLPKPTAAQMFVRDHDASTPGGRQPARLLTCTVAPDGTVVVRSLVGSGAGQDGR</sequence>
<keyword evidence="1" id="KW-0812">Transmembrane</keyword>
<evidence type="ECO:0000256" key="1">
    <source>
        <dbReference type="SAM" id="Phobius"/>
    </source>
</evidence>
<evidence type="ECO:0000313" key="2">
    <source>
        <dbReference type="EMBL" id="MBB5366430.1"/>
    </source>
</evidence>
<keyword evidence="1" id="KW-1133">Transmembrane helix</keyword>
<comment type="caution">
    <text evidence="2">The sequence shown here is derived from an EMBL/GenBank/DDBJ whole genome shotgun (WGS) entry which is preliminary data.</text>
</comment>
<keyword evidence="3" id="KW-1185">Reference proteome</keyword>
<reference evidence="2 3" key="1">
    <citation type="submission" date="2020-08" db="EMBL/GenBank/DDBJ databases">
        <title>Genomic Encyclopedia of Type Strains, Phase IV (KMG-IV): sequencing the most valuable type-strain genomes for metagenomic binning, comparative biology and taxonomic classification.</title>
        <authorList>
            <person name="Goeker M."/>
        </authorList>
    </citation>
    <scope>NUCLEOTIDE SEQUENCE [LARGE SCALE GENOMIC DNA]</scope>
    <source>
        <strain evidence="2 3">DSM 27939</strain>
    </source>
</reference>